<dbReference type="Pfam" id="PF25545">
    <property type="entry name" value="DUF7924"/>
    <property type="match status" value="1"/>
</dbReference>
<feature type="region of interest" description="Disordered" evidence="1">
    <location>
        <begin position="183"/>
        <end position="215"/>
    </location>
</feature>
<organism evidence="3 4">
    <name type="scientific">Aspergillus campestris (strain IBT 28561)</name>
    <dbReference type="NCBI Taxonomy" id="1392248"/>
    <lineage>
        <taxon>Eukaryota</taxon>
        <taxon>Fungi</taxon>
        <taxon>Dikarya</taxon>
        <taxon>Ascomycota</taxon>
        <taxon>Pezizomycotina</taxon>
        <taxon>Eurotiomycetes</taxon>
        <taxon>Eurotiomycetidae</taxon>
        <taxon>Eurotiales</taxon>
        <taxon>Aspergillaceae</taxon>
        <taxon>Aspergillus</taxon>
        <taxon>Aspergillus subgen. Circumdati</taxon>
    </lineage>
</organism>
<feature type="region of interest" description="Disordered" evidence="1">
    <location>
        <begin position="28"/>
        <end position="47"/>
    </location>
</feature>
<feature type="domain" description="DUF7924" evidence="2">
    <location>
        <begin position="221"/>
        <end position="417"/>
    </location>
</feature>
<dbReference type="AlphaFoldDB" id="A0A2I1CVS1"/>
<comment type="caution">
    <text evidence="3">The sequence shown here is derived from an EMBL/GenBank/DDBJ whole genome shotgun (WGS) entry which is preliminary data.</text>
</comment>
<accession>A0A2I1CVS1</accession>
<dbReference type="RefSeq" id="XP_024690305.1">
    <property type="nucleotide sequence ID" value="XM_024841999.1"/>
</dbReference>
<dbReference type="EMBL" id="MSFM01000011">
    <property type="protein sequence ID" value="PKY01711.1"/>
    <property type="molecule type" value="Genomic_DNA"/>
</dbReference>
<dbReference type="InterPro" id="IPR057684">
    <property type="entry name" value="DUF7924"/>
</dbReference>
<evidence type="ECO:0000256" key="1">
    <source>
        <dbReference type="SAM" id="MobiDB-lite"/>
    </source>
</evidence>
<gene>
    <name evidence="3" type="ORF">P168DRAFT_54762</name>
</gene>
<feature type="compositionally biased region" description="Low complexity" evidence="1">
    <location>
        <begin position="68"/>
        <end position="82"/>
    </location>
</feature>
<sequence length="434" mass="48672">MKRSHSCSPGASEKRYKRVPAAACLTHDALKEHDRNTQSLSPLTLLDMAPEERCSSLSDVPIIPPPSTRSSQRSRSSSPSRPNDAQYRGGPLRRANIRVDEEIPVDISDYSTNIVFNVLDSDDDHLKKISQKLWEKSKELVKNASGETEWTEALYTAIDELRPTGLAIASNRDWRVDLKPPVHNPLPMIPRKRNQSQQTLPRNRMTDNLHPSPHSLHRVESTIPIFKLKDPRPDICVGLSDDSLSGFLGTEGGRGAAQNFLFDLQDTSTLISDPHVTPLNLRFPFLIIELKSGATGGNLYQAQNQAAVGASTALQILKNLAELRDTQDLDDENREGVEESRESTQAMTSITSNMVFSITTEGPIHELWLHFRRPNKYDFYMVCLGIWRTTLKHGSLDFLRHLSAILKWGNGEFRNSIQGILPGIMTNLVFDHIV</sequence>
<feature type="region of interest" description="Disordered" evidence="1">
    <location>
        <begin position="55"/>
        <end position="95"/>
    </location>
</feature>
<dbReference type="OrthoDB" id="5372703at2759"/>
<dbReference type="GeneID" id="36549528"/>
<protein>
    <recommendedName>
        <fullName evidence="2">DUF7924 domain-containing protein</fullName>
    </recommendedName>
</protein>
<proteinExistence type="predicted"/>
<dbReference type="Proteomes" id="UP000234254">
    <property type="component" value="Unassembled WGS sequence"/>
</dbReference>
<keyword evidence="4" id="KW-1185">Reference proteome</keyword>
<reference evidence="3" key="1">
    <citation type="submission" date="2016-12" db="EMBL/GenBank/DDBJ databases">
        <title>The genomes of Aspergillus section Nigri reveals drivers in fungal speciation.</title>
        <authorList>
            <consortium name="DOE Joint Genome Institute"/>
            <person name="Vesth T.C."/>
            <person name="Nybo J."/>
            <person name="Theobald S."/>
            <person name="Brandl J."/>
            <person name="Frisvad J.C."/>
            <person name="Nielsen K.F."/>
            <person name="Lyhne E.K."/>
            <person name="Kogle M.E."/>
            <person name="Kuo A."/>
            <person name="Riley R."/>
            <person name="Clum A."/>
            <person name="Nolan M."/>
            <person name="Lipzen A."/>
            <person name="Salamov A."/>
            <person name="Henrissat B."/>
            <person name="Wiebenga A."/>
            <person name="De vries R.P."/>
            <person name="Grigoriev I.V."/>
            <person name="Mortensen U.H."/>
            <person name="Andersen M.R."/>
            <person name="Baker S.E."/>
        </authorList>
    </citation>
    <scope>NUCLEOTIDE SEQUENCE</scope>
    <source>
        <strain evidence="3">IBT 28561</strain>
    </source>
</reference>
<evidence type="ECO:0000313" key="3">
    <source>
        <dbReference type="EMBL" id="PKY01711.1"/>
    </source>
</evidence>
<evidence type="ECO:0000259" key="2">
    <source>
        <dbReference type="Pfam" id="PF25545"/>
    </source>
</evidence>
<dbReference type="VEuPathDB" id="FungiDB:P168DRAFT_54762"/>
<name>A0A2I1CVS1_ASPC2</name>
<evidence type="ECO:0000313" key="4">
    <source>
        <dbReference type="Proteomes" id="UP000234254"/>
    </source>
</evidence>